<proteinExistence type="predicted"/>
<keyword evidence="1" id="KW-0812">Transmembrane</keyword>
<feature type="transmembrane region" description="Helical" evidence="1">
    <location>
        <begin position="304"/>
        <end position="330"/>
    </location>
</feature>
<dbReference type="eggNOG" id="ENOG50321UV">
    <property type="taxonomic scope" value="Bacteria"/>
</dbReference>
<reference evidence="2" key="1">
    <citation type="submission" date="2011-01" db="EMBL/GenBank/DDBJ databases">
        <authorList>
            <person name="Muzny D."/>
            <person name="Qin X."/>
            <person name="Buhay C."/>
            <person name="Dugan-Rocha S."/>
            <person name="Ding Y."/>
            <person name="Chen G."/>
            <person name="Hawes A."/>
            <person name="Holder M."/>
            <person name="Jhangiani S."/>
            <person name="Johnson A."/>
            <person name="Khan Z."/>
            <person name="Li Z."/>
            <person name="Liu W."/>
            <person name="Liu X."/>
            <person name="Perez L."/>
            <person name="Shen H."/>
            <person name="Wang Q."/>
            <person name="Watt J."/>
            <person name="Xi L."/>
            <person name="Xin Y."/>
            <person name="Zhou J."/>
            <person name="Deng J."/>
            <person name="Jiang H."/>
            <person name="Liu Y."/>
            <person name="Qu J."/>
            <person name="Song X.-Z."/>
            <person name="Zhang L."/>
            <person name="Villasana D."/>
            <person name="Johnson A."/>
            <person name="Liu J."/>
            <person name="Liyanage D."/>
            <person name="Lorensuhewa L."/>
            <person name="Robinson T."/>
            <person name="Song A."/>
            <person name="Song B.-B."/>
            <person name="Dinh H."/>
            <person name="Thornton R."/>
            <person name="Coyle M."/>
            <person name="Francisco L."/>
            <person name="Jackson L."/>
            <person name="Javaid M."/>
            <person name="Korchina V."/>
            <person name="Kovar C."/>
            <person name="Mata R."/>
            <person name="Mathew T."/>
            <person name="Ngo R."/>
            <person name="Nguyen L."/>
            <person name="Nguyen N."/>
            <person name="Okwuonu G."/>
            <person name="Ongeri F."/>
            <person name="Pham C."/>
            <person name="Simmons D."/>
            <person name="Wilczek-Boney K."/>
            <person name="Hale W."/>
            <person name="Jakkamsetti A."/>
            <person name="Pham P."/>
            <person name="Ruth R."/>
            <person name="San Lucas F."/>
            <person name="Warren J."/>
            <person name="Zhang J."/>
            <person name="Zhao Z."/>
            <person name="Zhou C."/>
            <person name="Zhu D."/>
            <person name="Lee S."/>
            <person name="Bess C."/>
            <person name="Blankenburg K."/>
            <person name="Forbes L."/>
            <person name="Fu Q."/>
            <person name="Gubbala S."/>
            <person name="Hirani K."/>
            <person name="Jayaseelan J.C."/>
            <person name="Lara F."/>
            <person name="Munidasa M."/>
            <person name="Palculict T."/>
            <person name="Patil S."/>
            <person name="Pu L.-L."/>
            <person name="Saada N."/>
            <person name="Tang L."/>
            <person name="Weissenberger G."/>
            <person name="Zhu Y."/>
            <person name="Hemphill L."/>
            <person name="Shang Y."/>
            <person name="Youmans B."/>
            <person name="Ayvaz T."/>
            <person name="Ross M."/>
            <person name="Santibanez J."/>
            <person name="Aqrawi P."/>
            <person name="Gross S."/>
            <person name="Joshi V."/>
            <person name="Fowler G."/>
            <person name="Nazareth L."/>
            <person name="Reid J."/>
            <person name="Worley K."/>
            <person name="Petrosino J."/>
            <person name="Highlander S."/>
            <person name="Gibbs R."/>
        </authorList>
    </citation>
    <scope>NUCLEOTIDE SEQUENCE [LARGE SCALE GENOMIC DNA]</scope>
    <source>
        <strain evidence="2">ATCC 33269</strain>
    </source>
</reference>
<evidence type="ECO:0000313" key="2">
    <source>
        <dbReference type="EMBL" id="EFZ37927.1"/>
    </source>
</evidence>
<keyword evidence="3" id="KW-1185">Reference proteome</keyword>
<organism evidence="2 3">
    <name type="scientific">Hoylesella oralis ATCC 33269</name>
    <dbReference type="NCBI Taxonomy" id="873533"/>
    <lineage>
        <taxon>Bacteria</taxon>
        <taxon>Pseudomonadati</taxon>
        <taxon>Bacteroidota</taxon>
        <taxon>Bacteroidia</taxon>
        <taxon>Bacteroidales</taxon>
        <taxon>Prevotellaceae</taxon>
        <taxon>Hoylesella</taxon>
    </lineage>
</organism>
<protein>
    <recommendedName>
        <fullName evidence="4">DUF4271 domain-containing protein</fullName>
    </recommendedName>
</protein>
<comment type="caution">
    <text evidence="2">The sequence shown here is derived from an EMBL/GenBank/DDBJ whole genome shotgun (WGS) entry which is preliminary data.</text>
</comment>
<dbReference type="InterPro" id="IPR025367">
    <property type="entry name" value="DUF4271"/>
</dbReference>
<dbReference type="Pfam" id="PF14093">
    <property type="entry name" value="DUF4271"/>
    <property type="match status" value="1"/>
</dbReference>
<feature type="transmembrane region" description="Helical" evidence="1">
    <location>
        <begin position="123"/>
        <end position="142"/>
    </location>
</feature>
<feature type="transmembrane region" description="Helical" evidence="1">
    <location>
        <begin position="211"/>
        <end position="235"/>
    </location>
</feature>
<evidence type="ECO:0008006" key="4">
    <source>
        <dbReference type="Google" id="ProtNLM"/>
    </source>
</evidence>
<name>E7RME6_9BACT</name>
<feature type="transmembrane region" description="Helical" evidence="1">
    <location>
        <begin position="171"/>
        <end position="191"/>
    </location>
</feature>
<keyword evidence="1" id="KW-1133">Transmembrane helix</keyword>
<dbReference type="EMBL" id="AEPE02000002">
    <property type="protein sequence ID" value="EFZ37927.1"/>
    <property type="molecule type" value="Genomic_DNA"/>
</dbReference>
<gene>
    <name evidence="2" type="ORF">HMPREF0663_10296</name>
</gene>
<feature type="transmembrane region" description="Helical" evidence="1">
    <location>
        <begin position="274"/>
        <end position="292"/>
    </location>
</feature>
<accession>E7RME6</accession>
<sequence length="338" mass="38639">MLQTDSIAITASEASVDIPVKPRREQPTPAQVLKWLPKNATPAQQDSAVQANIKPSEIHWSGRPDTLHLPGHSVGKSFRDTSLPQYYRESFFSESPLFHPELSGGRQGVAGDPVPYTIAGDNLITGLLLGCFILAMVAFAQSRRFIARQAKKFFYVPRSKMTVISETSTELRFQLFLVLQTCLLFSLTYFFYTLTSVGRTFILEQYQIVGIYAGVFALYFFIKAMLYAIVHWVFFSRRDNELWMKSYLFLISTEGILLFPLVMLQVYFNLPLETAFVYSIIVIALVKLLSLYKEYIIFFRRKGAFLQIILYFCGLEVMPFLALCGVLMMISNYLKVNF</sequence>
<evidence type="ECO:0000313" key="3">
    <source>
        <dbReference type="Proteomes" id="UP000005580"/>
    </source>
</evidence>
<dbReference type="Proteomes" id="UP000005580">
    <property type="component" value="Unassembled WGS sequence"/>
</dbReference>
<evidence type="ECO:0000256" key="1">
    <source>
        <dbReference type="SAM" id="Phobius"/>
    </source>
</evidence>
<dbReference type="RefSeq" id="WP_004368976.1">
    <property type="nucleotide sequence ID" value="NZ_GL833119.1"/>
</dbReference>
<dbReference type="AlphaFoldDB" id="E7RME6"/>
<dbReference type="HOGENOM" id="CLU_069603_0_0_10"/>
<keyword evidence="1" id="KW-0472">Membrane</keyword>
<dbReference type="STRING" id="28134.SAMN05444288_0558"/>
<feature type="transmembrane region" description="Helical" evidence="1">
    <location>
        <begin position="247"/>
        <end position="268"/>
    </location>
</feature>